<dbReference type="RefSeq" id="WP_274689505.1">
    <property type="nucleotide sequence ID" value="NZ_JAPMOU010000017.1"/>
</dbReference>
<evidence type="ECO:0000313" key="8">
    <source>
        <dbReference type="Proteomes" id="UP001528823"/>
    </source>
</evidence>
<evidence type="ECO:0000256" key="1">
    <source>
        <dbReference type="ARBA" id="ARBA00005709"/>
    </source>
</evidence>
<evidence type="ECO:0000256" key="2">
    <source>
        <dbReference type="ARBA" id="ARBA00022525"/>
    </source>
</evidence>
<dbReference type="EMBL" id="JAPMOU010000017">
    <property type="protein sequence ID" value="MDE1463162.1"/>
    <property type="molecule type" value="Genomic_DNA"/>
</dbReference>
<evidence type="ECO:0000259" key="5">
    <source>
        <dbReference type="Pfam" id="PF00669"/>
    </source>
</evidence>
<keyword evidence="7" id="KW-0282">Flagellum</keyword>
<dbReference type="Gene3D" id="1.20.1330.10">
    <property type="entry name" value="f41 fragment of flagellin, N-terminal domain"/>
    <property type="match status" value="2"/>
</dbReference>
<keyword evidence="7" id="KW-0969">Cilium</keyword>
<comment type="caution">
    <text evidence="7">The sequence shown here is derived from an EMBL/GenBank/DDBJ whole genome shotgun (WGS) entry which is preliminary data.</text>
</comment>
<keyword evidence="3 4" id="KW-0975">Bacterial flagellum</keyword>
<dbReference type="InterPro" id="IPR001029">
    <property type="entry name" value="Flagellin_N"/>
</dbReference>
<keyword evidence="7" id="KW-0966">Cell projection</keyword>
<evidence type="ECO:0000256" key="4">
    <source>
        <dbReference type="RuleBase" id="RU362073"/>
    </source>
</evidence>
<comment type="similarity">
    <text evidence="1 4">Belongs to the bacterial flagellin family.</text>
</comment>
<reference evidence="7 8" key="1">
    <citation type="submission" date="2022-11" db="EMBL/GenBank/DDBJ databases">
        <title>Spartinivicinus poritis sp. nov., isolated from scleractinian coral Porites lutea.</title>
        <authorList>
            <person name="Zhang G."/>
            <person name="Cai L."/>
            <person name="Wei Q."/>
        </authorList>
    </citation>
    <scope>NUCLEOTIDE SEQUENCE [LARGE SCALE GENOMIC DNA]</scope>
    <source>
        <strain evidence="7 8">A2-2</strain>
    </source>
</reference>
<keyword evidence="8" id="KW-1185">Reference proteome</keyword>
<dbReference type="PANTHER" id="PTHR42792">
    <property type="entry name" value="FLAGELLIN"/>
    <property type="match status" value="1"/>
</dbReference>
<feature type="domain" description="Flagellin C-terminal" evidence="6">
    <location>
        <begin position="621"/>
        <end position="706"/>
    </location>
</feature>
<protein>
    <recommendedName>
        <fullName evidence="4">Flagellin</fullName>
    </recommendedName>
</protein>
<evidence type="ECO:0000256" key="3">
    <source>
        <dbReference type="ARBA" id="ARBA00023143"/>
    </source>
</evidence>
<dbReference type="InterPro" id="IPR001492">
    <property type="entry name" value="Flagellin"/>
</dbReference>
<dbReference type="Pfam" id="PF00700">
    <property type="entry name" value="Flagellin_C"/>
    <property type="match status" value="1"/>
</dbReference>
<dbReference type="Pfam" id="PF00669">
    <property type="entry name" value="Flagellin_N"/>
    <property type="match status" value="1"/>
</dbReference>
<evidence type="ECO:0000313" key="7">
    <source>
        <dbReference type="EMBL" id="MDE1463162.1"/>
    </source>
</evidence>
<accession>A0ABT5U9X8</accession>
<keyword evidence="2 4" id="KW-0964">Secreted</keyword>
<gene>
    <name evidence="7" type="ORF">ORQ98_14430</name>
</gene>
<name>A0ABT5U9X8_9GAMM</name>
<dbReference type="InterPro" id="IPR046358">
    <property type="entry name" value="Flagellin_C"/>
</dbReference>
<sequence>MVQSINTNLTSLLVQRHLNQNQRAQDTALERLGSGLRINGARDNAAGFANTIQLDTTISSTFASVRNANDGVSLLQTVEGTLGIITESLQRIRELALQAANGNNDEVDRAALDEEAQQLIKEINSTATNADFNGQKLLDGSFNRHIFQTGVDLGEVIQLSIPNTTTASLGTSLTAGVSSTRGSRSIFPFTLGDVIINGIEIGDSLGVDDKLSTVNPEFSSIAKAAAINRATTLTGVTARVNANTVGYSGPVATNAAVAATTININGVAINVSTNSAQSADVNRQGVVNAINGASGLTQVTAVDTGNTNTGISLVAADGRNIQYDDNLSGISAAVGIGNSGAAQVYSGTFTLVSQTGGLIELDQQFRDSHLITGLRSDTFSGSNSVALGRRVASVALAAGDLVINGVSVGASSSLDDNASSTAKSASAIAKAAAINAVSDQTGVVARALPNVVIGYTITPGNTRQESVDINGVTVEVNFSAADTTEEIARKVVSSVNQHTGSTGVVAEFVVDPHFTAGSIGPSFRLEAADGRNIVFENQTANIAEAGFSTVEPPIPSVINNNNPHLSAIELVSAGRITLSSTTASGGIANAGFSVGEFGDLADSIPLKFASISTVAGANLVLTAVDNSLQRVAFQQAQVGALQNRFVANVDNLLNQRDSLTSAVSRIRDADFALETANLAKTQLLQQASISVLAQANLRSQQALKLLEF</sequence>
<proteinExistence type="inferred from homology"/>
<dbReference type="Gene3D" id="3.30.70.2120">
    <property type="match status" value="3"/>
</dbReference>
<evidence type="ECO:0000259" key="6">
    <source>
        <dbReference type="Pfam" id="PF00700"/>
    </source>
</evidence>
<dbReference type="Proteomes" id="UP001528823">
    <property type="component" value="Unassembled WGS sequence"/>
</dbReference>
<dbReference type="PANTHER" id="PTHR42792:SF2">
    <property type="entry name" value="FLAGELLIN"/>
    <property type="match status" value="1"/>
</dbReference>
<feature type="domain" description="Flagellin N-terminal" evidence="5">
    <location>
        <begin position="5"/>
        <end position="142"/>
    </location>
</feature>
<comment type="function">
    <text evidence="4">Flagellin is the subunit protein which polymerizes to form the filaments of bacterial flagella.</text>
</comment>
<comment type="subcellular location">
    <subcellularLocation>
        <location evidence="4">Secreted</location>
    </subcellularLocation>
    <subcellularLocation>
        <location evidence="4">Bacterial flagellum</location>
    </subcellularLocation>
</comment>
<dbReference type="PRINTS" id="PR00207">
    <property type="entry name" value="FLAGELLIN"/>
</dbReference>
<dbReference type="SUPFAM" id="SSF64518">
    <property type="entry name" value="Phase 1 flagellin"/>
    <property type="match status" value="1"/>
</dbReference>
<organism evidence="7 8">
    <name type="scientific">Spartinivicinus poritis</name>
    <dbReference type="NCBI Taxonomy" id="2994640"/>
    <lineage>
        <taxon>Bacteria</taxon>
        <taxon>Pseudomonadati</taxon>
        <taxon>Pseudomonadota</taxon>
        <taxon>Gammaproteobacteria</taxon>
        <taxon>Oceanospirillales</taxon>
        <taxon>Zooshikellaceae</taxon>
        <taxon>Spartinivicinus</taxon>
    </lineage>
</organism>